<evidence type="ECO:0000256" key="2">
    <source>
        <dbReference type="ARBA" id="ARBA00023155"/>
    </source>
</evidence>
<protein>
    <submittedName>
        <fullName evidence="7">Homeobox domain-containing protein 13</fullName>
    </submittedName>
</protein>
<keyword evidence="1 4" id="KW-0238">DNA-binding</keyword>
<evidence type="ECO:0000256" key="5">
    <source>
        <dbReference type="RuleBase" id="RU000682"/>
    </source>
</evidence>
<accession>A0AAX4JI00</accession>
<keyword evidence="2 4" id="KW-0371">Homeobox</keyword>
<reference evidence="7" key="1">
    <citation type="journal article" date="2024" name="BMC Genomics">
        <title>Functional annotation of a divergent genome using sequence and structure-based similarity.</title>
        <authorList>
            <person name="Svedberg D."/>
            <person name="Winiger R.R."/>
            <person name="Berg A."/>
            <person name="Sharma H."/>
            <person name="Tellgren-Roth C."/>
            <person name="Debrunner-Vossbrinck B.A."/>
            <person name="Vossbrinck C.R."/>
            <person name="Barandun J."/>
        </authorList>
    </citation>
    <scope>NUCLEOTIDE SEQUENCE</scope>
    <source>
        <strain evidence="7">Illinois isolate</strain>
    </source>
</reference>
<proteinExistence type="predicted"/>
<keyword evidence="3 4" id="KW-0539">Nucleus</keyword>
<dbReference type="EMBL" id="CP142737">
    <property type="protein sequence ID" value="WUR05091.1"/>
    <property type="molecule type" value="Genomic_DNA"/>
</dbReference>
<dbReference type="InterPro" id="IPR009057">
    <property type="entry name" value="Homeodomain-like_sf"/>
</dbReference>
<dbReference type="GO" id="GO:0000981">
    <property type="term" value="F:DNA-binding transcription factor activity, RNA polymerase II-specific"/>
    <property type="evidence" value="ECO:0007669"/>
    <property type="project" value="InterPro"/>
</dbReference>
<organism evidence="7 8">
    <name type="scientific">Vairimorpha necatrix</name>
    <dbReference type="NCBI Taxonomy" id="6039"/>
    <lineage>
        <taxon>Eukaryota</taxon>
        <taxon>Fungi</taxon>
        <taxon>Fungi incertae sedis</taxon>
        <taxon>Microsporidia</taxon>
        <taxon>Nosematidae</taxon>
        <taxon>Vairimorpha</taxon>
    </lineage>
</organism>
<dbReference type="PANTHER" id="PTHR24324">
    <property type="entry name" value="HOMEOBOX PROTEIN HHEX"/>
    <property type="match status" value="1"/>
</dbReference>
<evidence type="ECO:0000256" key="1">
    <source>
        <dbReference type="ARBA" id="ARBA00023125"/>
    </source>
</evidence>
<evidence type="ECO:0000313" key="7">
    <source>
        <dbReference type="EMBL" id="WUR05091.1"/>
    </source>
</evidence>
<dbReference type="Gene3D" id="1.10.10.60">
    <property type="entry name" value="Homeodomain-like"/>
    <property type="match status" value="1"/>
</dbReference>
<dbReference type="RefSeq" id="XP_065331236.1">
    <property type="nucleotide sequence ID" value="XM_065475164.1"/>
</dbReference>
<dbReference type="InterPro" id="IPR001356">
    <property type="entry name" value="HD"/>
</dbReference>
<name>A0AAX4JI00_9MICR</name>
<dbReference type="GO" id="GO:0000978">
    <property type="term" value="F:RNA polymerase II cis-regulatory region sequence-specific DNA binding"/>
    <property type="evidence" value="ECO:0007669"/>
    <property type="project" value="TreeGrafter"/>
</dbReference>
<evidence type="ECO:0000256" key="3">
    <source>
        <dbReference type="ARBA" id="ARBA00023242"/>
    </source>
</evidence>
<dbReference type="KEGG" id="vnx:VNE69_12076"/>
<dbReference type="SMART" id="SM00389">
    <property type="entry name" value="HOX"/>
    <property type="match status" value="1"/>
</dbReference>
<dbReference type="Pfam" id="PF00046">
    <property type="entry name" value="Homeodomain"/>
    <property type="match status" value="1"/>
</dbReference>
<gene>
    <name evidence="7" type="ORF">VNE69_12076</name>
</gene>
<dbReference type="GO" id="GO:0030154">
    <property type="term" value="P:cell differentiation"/>
    <property type="evidence" value="ECO:0007669"/>
    <property type="project" value="TreeGrafter"/>
</dbReference>
<dbReference type="InterPro" id="IPR051000">
    <property type="entry name" value="Homeobox_DNA-bind_prot"/>
</dbReference>
<dbReference type="PANTHER" id="PTHR24324:SF9">
    <property type="entry name" value="HOMEOBOX DOMAIN-CONTAINING PROTEIN"/>
    <property type="match status" value="1"/>
</dbReference>
<evidence type="ECO:0000313" key="8">
    <source>
        <dbReference type="Proteomes" id="UP001334084"/>
    </source>
</evidence>
<dbReference type="GO" id="GO:0005634">
    <property type="term" value="C:nucleus"/>
    <property type="evidence" value="ECO:0007669"/>
    <property type="project" value="UniProtKB-SubCell"/>
</dbReference>
<sequence length="117" mass="13801">MFISPKEWQGILGLLKLTRYTRYDQRYGRQIRKSRLQTCVLNLVFDITKFPSTSTIIDLALLINIHPKSIQKWFQNTRQTIKKKGREEDDKSNETTIVDISVPILYKLIEKAKKCEN</sequence>
<evidence type="ECO:0000256" key="4">
    <source>
        <dbReference type="PROSITE-ProRule" id="PRU00108"/>
    </source>
</evidence>
<dbReference type="AlphaFoldDB" id="A0AAX4JI00"/>
<dbReference type="Proteomes" id="UP001334084">
    <property type="component" value="Chromosome 12"/>
</dbReference>
<evidence type="ECO:0000259" key="6">
    <source>
        <dbReference type="PROSITE" id="PS50071"/>
    </source>
</evidence>
<dbReference type="PROSITE" id="PS50071">
    <property type="entry name" value="HOMEOBOX_2"/>
    <property type="match status" value="1"/>
</dbReference>
<dbReference type="InterPro" id="IPR017970">
    <property type="entry name" value="Homeobox_CS"/>
</dbReference>
<comment type="subcellular location">
    <subcellularLocation>
        <location evidence="4 5">Nucleus</location>
    </subcellularLocation>
</comment>
<dbReference type="PROSITE" id="PS00027">
    <property type="entry name" value="HOMEOBOX_1"/>
    <property type="match status" value="1"/>
</dbReference>
<dbReference type="SUPFAM" id="SSF46689">
    <property type="entry name" value="Homeodomain-like"/>
    <property type="match status" value="1"/>
</dbReference>
<feature type="domain" description="Homeobox" evidence="6">
    <location>
        <begin position="24"/>
        <end position="84"/>
    </location>
</feature>
<dbReference type="CDD" id="cd00086">
    <property type="entry name" value="homeodomain"/>
    <property type="match status" value="1"/>
</dbReference>
<keyword evidence="8" id="KW-1185">Reference proteome</keyword>
<feature type="DNA-binding region" description="Homeobox" evidence="4">
    <location>
        <begin position="26"/>
        <end position="85"/>
    </location>
</feature>
<dbReference type="GeneID" id="90542938"/>